<evidence type="ECO:0000313" key="1">
    <source>
        <dbReference type="EMBL" id="GIY42819.1"/>
    </source>
</evidence>
<dbReference type="AlphaFoldDB" id="A0AAV4TCA2"/>
<proteinExistence type="predicted"/>
<dbReference type="Proteomes" id="UP001054837">
    <property type="component" value="Unassembled WGS sequence"/>
</dbReference>
<dbReference type="EMBL" id="BPLQ01009263">
    <property type="protein sequence ID" value="GIY42819.1"/>
    <property type="molecule type" value="Genomic_DNA"/>
</dbReference>
<name>A0AAV4TCA2_9ARAC</name>
<comment type="caution">
    <text evidence="1">The sequence shown here is derived from an EMBL/GenBank/DDBJ whole genome shotgun (WGS) entry which is preliminary data.</text>
</comment>
<protein>
    <submittedName>
        <fullName evidence="1">Uncharacterized protein</fullName>
    </submittedName>
</protein>
<sequence>MGVERKWAQNSLSWESSFCGFSSINISKMCSNKHRNTTLIQSRRMKLYSTMIQSRRMKLYSTMIQSHLHPRLHHGFDSKYEMIRLL</sequence>
<gene>
    <name evidence="1" type="ORF">CDAR_246551</name>
</gene>
<keyword evidence="2" id="KW-1185">Reference proteome</keyword>
<organism evidence="1 2">
    <name type="scientific">Caerostris darwini</name>
    <dbReference type="NCBI Taxonomy" id="1538125"/>
    <lineage>
        <taxon>Eukaryota</taxon>
        <taxon>Metazoa</taxon>
        <taxon>Ecdysozoa</taxon>
        <taxon>Arthropoda</taxon>
        <taxon>Chelicerata</taxon>
        <taxon>Arachnida</taxon>
        <taxon>Araneae</taxon>
        <taxon>Araneomorphae</taxon>
        <taxon>Entelegynae</taxon>
        <taxon>Araneoidea</taxon>
        <taxon>Araneidae</taxon>
        <taxon>Caerostris</taxon>
    </lineage>
</organism>
<evidence type="ECO:0000313" key="2">
    <source>
        <dbReference type="Proteomes" id="UP001054837"/>
    </source>
</evidence>
<accession>A0AAV4TCA2</accession>
<reference evidence="1 2" key="1">
    <citation type="submission" date="2021-06" db="EMBL/GenBank/DDBJ databases">
        <title>Caerostris darwini draft genome.</title>
        <authorList>
            <person name="Kono N."/>
            <person name="Arakawa K."/>
        </authorList>
    </citation>
    <scope>NUCLEOTIDE SEQUENCE [LARGE SCALE GENOMIC DNA]</scope>
</reference>